<organism evidence="2 3">
    <name type="scientific">Kribbella caucasensis</name>
    <dbReference type="NCBI Taxonomy" id="2512215"/>
    <lineage>
        <taxon>Bacteria</taxon>
        <taxon>Bacillati</taxon>
        <taxon>Actinomycetota</taxon>
        <taxon>Actinomycetes</taxon>
        <taxon>Propionibacteriales</taxon>
        <taxon>Kribbellaceae</taxon>
        <taxon>Kribbella</taxon>
    </lineage>
</organism>
<dbReference type="InterPro" id="IPR006311">
    <property type="entry name" value="TAT_signal"/>
</dbReference>
<accession>A0A4R6KIJ9</accession>
<keyword evidence="3" id="KW-1185">Reference proteome</keyword>
<dbReference type="Proteomes" id="UP000295388">
    <property type="component" value="Unassembled WGS sequence"/>
</dbReference>
<evidence type="ECO:0000313" key="2">
    <source>
        <dbReference type="EMBL" id="TDO50142.1"/>
    </source>
</evidence>
<comment type="caution">
    <text evidence="2">The sequence shown here is derived from an EMBL/GenBank/DDBJ whole genome shotgun (WGS) entry which is preliminary data.</text>
</comment>
<dbReference type="EMBL" id="SNWQ01000005">
    <property type="protein sequence ID" value="TDO50142.1"/>
    <property type="molecule type" value="Genomic_DNA"/>
</dbReference>
<dbReference type="RefSeq" id="WP_133800391.1">
    <property type="nucleotide sequence ID" value="NZ_SNWQ01000005.1"/>
</dbReference>
<evidence type="ECO:0000313" key="3">
    <source>
        <dbReference type="Proteomes" id="UP000295388"/>
    </source>
</evidence>
<sequence>MTTPPLTEGLGRRGLLAAGAGLLATAGLTLPANAKPLSAYSKNDLGPGSTPAEIEAALDAFFDSAEPVLSIPPMNLPISYERQLAHGTRKAIIFEPGAQFYFDTFTAPAFMLYTEPLWTVAVTGITQVDNINLVDDPAHDPASFNTVARVTLSTAQTVRKGDRFRLISDDEVYESLHGGTPPGGAKRARLGEVVTAGLDSTGTTVTFTSPLKETGYQTNVRLCRLADARVDLIGGGCDYNDPAAATNGIHPVVQLEGLTGCRIVGFSSQRSIASVFYLIGCIDTQVIAPTFRNGRLEVSLNHFSYGIEDWSGLGTTVIGPNSLNVRHAVDSGTYAQEANLPGRRTHRHGRTRGLTVSGGTGSAGPNSPTSTHDEADGATVTGYTVFDIYQGASSAGPAFTMRGKNTSLTGCHAANTRVGVYLATYLNGSVKDCDIVDCQTRALMFASGNWQVPLDTHGVVKGSRFSVLNSDSPVWYVNTAAYGASMHGELEDVVLAARSTRQQVYSRVAQFLAPGNWRIRDLTIDLRDLNPATLNGASTGFTGATGIVPFYFQVDGVNLDIENLTILAGRNSITRLLDGAPATLPNTSVRIRNLYYEGDAAITSGGGLSAGNKFGINWSKFTSGRVSVSGRRLWGTGGDKLHGRTNDEYTKFFAQNAVAAVVPDLHGLDDDHVTLRFGGTAGDLTLAGWPTTAMRSAQRVTIMNGSNGVITFPFPAYSIPAGGTATFVLSDNRNPLLESTS</sequence>
<evidence type="ECO:0000256" key="1">
    <source>
        <dbReference type="SAM" id="MobiDB-lite"/>
    </source>
</evidence>
<evidence type="ECO:0008006" key="4">
    <source>
        <dbReference type="Google" id="ProtNLM"/>
    </source>
</evidence>
<dbReference type="PROSITE" id="PS51318">
    <property type="entry name" value="TAT"/>
    <property type="match status" value="1"/>
</dbReference>
<reference evidence="2 3" key="1">
    <citation type="submission" date="2019-03" db="EMBL/GenBank/DDBJ databases">
        <title>Genomic Encyclopedia of Type Strains, Phase III (KMG-III): the genomes of soil and plant-associated and newly described type strains.</title>
        <authorList>
            <person name="Whitman W."/>
        </authorList>
    </citation>
    <scope>NUCLEOTIDE SEQUENCE [LARGE SCALE GENOMIC DNA]</scope>
    <source>
        <strain evidence="2 3">VKM Ac-2527</strain>
    </source>
</reference>
<gene>
    <name evidence="2" type="ORF">EV643_105373</name>
</gene>
<dbReference type="AlphaFoldDB" id="A0A4R6KIJ9"/>
<feature type="region of interest" description="Disordered" evidence="1">
    <location>
        <begin position="334"/>
        <end position="376"/>
    </location>
</feature>
<name>A0A4R6KIJ9_9ACTN</name>
<proteinExistence type="predicted"/>
<protein>
    <recommendedName>
        <fullName evidence="4">Parallel beta helix pectate lyase-like protein</fullName>
    </recommendedName>
</protein>